<evidence type="ECO:0000256" key="3">
    <source>
        <dbReference type="ARBA" id="ARBA00022691"/>
    </source>
</evidence>
<protein>
    <recommendedName>
        <fullName evidence="4">Release factor glutamine methyltransferase</fullName>
        <shortName evidence="4">RF MTase</shortName>
        <ecNumber evidence="4">2.1.1.297</ecNumber>
    </recommendedName>
    <alternativeName>
        <fullName evidence="4">N5-glutamine methyltransferase PrmC</fullName>
    </alternativeName>
    <alternativeName>
        <fullName evidence="4">Protein-(glutamine-N5) MTase PrmC</fullName>
    </alternativeName>
    <alternativeName>
        <fullName evidence="4">Protein-glutamine N-methyltransferase PrmC</fullName>
    </alternativeName>
</protein>
<dbReference type="PROSITE" id="PS00092">
    <property type="entry name" value="N6_MTASE"/>
    <property type="match status" value="1"/>
</dbReference>
<reference evidence="7 8" key="1">
    <citation type="submission" date="2016-09" db="EMBL/GenBank/DDBJ databases">
        <title>Metabolic pathway, cell adaptation mechanisms and a novel monoxygenase revealed through proteogenomic-transcription analysis of a Sphingomonas haloaromaticamans strain degrading the fungicide ortho-phenylphenol.</title>
        <authorList>
            <person name="Perruchon C."/>
            <person name="Papadopoulou E.S."/>
            <person name="Rousidou C."/>
            <person name="Vasileiadis S."/>
            <person name="Tanou G."/>
            <person name="Amoutzias G."/>
            <person name="Molassiotis A."/>
            <person name="Karpouzas D.G."/>
        </authorList>
    </citation>
    <scope>NUCLEOTIDE SEQUENCE [LARGE SCALE GENOMIC DNA]</scope>
    <source>
        <strain evidence="7 8">P3</strain>
    </source>
</reference>
<evidence type="ECO:0000256" key="1">
    <source>
        <dbReference type="ARBA" id="ARBA00022603"/>
    </source>
</evidence>
<comment type="catalytic activity">
    <reaction evidence="4">
        <text>L-glutaminyl-[peptide chain release factor] + S-adenosyl-L-methionine = N(5)-methyl-L-glutaminyl-[peptide chain release factor] + S-adenosyl-L-homocysteine + H(+)</text>
        <dbReference type="Rhea" id="RHEA:42896"/>
        <dbReference type="Rhea" id="RHEA-COMP:10271"/>
        <dbReference type="Rhea" id="RHEA-COMP:10272"/>
        <dbReference type="ChEBI" id="CHEBI:15378"/>
        <dbReference type="ChEBI" id="CHEBI:30011"/>
        <dbReference type="ChEBI" id="CHEBI:57856"/>
        <dbReference type="ChEBI" id="CHEBI:59789"/>
        <dbReference type="ChEBI" id="CHEBI:61891"/>
        <dbReference type="EC" id="2.1.1.297"/>
    </reaction>
</comment>
<keyword evidence="8" id="KW-1185">Reference proteome</keyword>
<dbReference type="GO" id="GO:0003676">
    <property type="term" value="F:nucleic acid binding"/>
    <property type="evidence" value="ECO:0007669"/>
    <property type="project" value="InterPro"/>
</dbReference>
<dbReference type="Proteomes" id="UP000179467">
    <property type="component" value="Unassembled WGS sequence"/>
</dbReference>
<dbReference type="InterPro" id="IPR050320">
    <property type="entry name" value="N5-glutamine_MTase"/>
</dbReference>
<evidence type="ECO:0000313" key="8">
    <source>
        <dbReference type="Proteomes" id="UP000179467"/>
    </source>
</evidence>
<dbReference type="EMBL" id="MIPT01000001">
    <property type="protein sequence ID" value="OHT18166.1"/>
    <property type="molecule type" value="Genomic_DNA"/>
</dbReference>
<comment type="function">
    <text evidence="4">Methylates the class 1 translation termination release factors RF1/PrfA and RF2/PrfB on the glutamine residue of the universally conserved GGQ motif.</text>
</comment>
<evidence type="ECO:0000259" key="5">
    <source>
        <dbReference type="Pfam" id="PF13847"/>
    </source>
</evidence>
<keyword evidence="1 4" id="KW-0489">Methyltransferase</keyword>
<dbReference type="InterPro" id="IPR019874">
    <property type="entry name" value="RF_methyltr_PrmC"/>
</dbReference>
<feature type="binding site" evidence="4">
    <location>
        <begin position="191"/>
        <end position="194"/>
    </location>
    <ligand>
        <name>substrate</name>
    </ligand>
</feature>
<keyword evidence="3 4" id="KW-0949">S-adenosyl-L-methionine</keyword>
<evidence type="ECO:0000259" key="6">
    <source>
        <dbReference type="Pfam" id="PF17827"/>
    </source>
</evidence>
<dbReference type="AlphaFoldDB" id="A0A1S1H945"/>
<keyword evidence="2 4" id="KW-0808">Transferase</keyword>
<dbReference type="InterPro" id="IPR004556">
    <property type="entry name" value="HemK-like"/>
</dbReference>
<dbReference type="NCBIfam" id="TIGR00536">
    <property type="entry name" value="hemK_fam"/>
    <property type="match status" value="1"/>
</dbReference>
<feature type="binding site" evidence="4">
    <location>
        <position position="144"/>
    </location>
    <ligand>
        <name>S-adenosyl-L-methionine</name>
        <dbReference type="ChEBI" id="CHEBI:59789"/>
    </ligand>
</feature>
<accession>A0A1S1H945</accession>
<dbReference type="PANTHER" id="PTHR18895">
    <property type="entry name" value="HEMK METHYLTRANSFERASE"/>
    <property type="match status" value="1"/>
</dbReference>
<dbReference type="Pfam" id="PF17827">
    <property type="entry name" value="PrmC_N"/>
    <property type="match status" value="1"/>
</dbReference>
<sequence>MPPETVRAALAAAARRLEPVSATPRLDAELLMAHALGRSRDAMLLAALDDPAPRAFADLVARREAGEPVAYITGTRAFWTIDLGVTPAVLIPRPDSETLIEAAVDHFARAGRTPASVIDLGTGSGALLLAALAEWPEALGLGIDRSPAALAVAAANAGRLDMGARARFAERDWTRAGWADALGRFDLLLCNPPYVESDAALARDVMEHEPHGALFAGADGLDDYRRLAPAIPRLIAPGGMAAIEIGHRQAAAVSAFLAAEGAVSTVRRDLGGRDRCIIVAAEAS</sequence>
<evidence type="ECO:0000256" key="2">
    <source>
        <dbReference type="ARBA" id="ARBA00022679"/>
    </source>
</evidence>
<dbReference type="SUPFAM" id="SSF53335">
    <property type="entry name" value="S-adenosyl-L-methionine-dependent methyltransferases"/>
    <property type="match status" value="1"/>
</dbReference>
<dbReference type="PANTHER" id="PTHR18895:SF74">
    <property type="entry name" value="MTRF1L RELEASE FACTOR GLUTAMINE METHYLTRANSFERASE"/>
    <property type="match status" value="1"/>
</dbReference>
<dbReference type="InterPro" id="IPR025714">
    <property type="entry name" value="Methyltranfer_dom"/>
</dbReference>
<dbReference type="Gene3D" id="3.40.50.150">
    <property type="entry name" value="Vaccinia Virus protein VP39"/>
    <property type="match status" value="1"/>
</dbReference>
<feature type="domain" description="Methyltransferase" evidence="5">
    <location>
        <begin position="116"/>
        <end position="199"/>
    </location>
</feature>
<dbReference type="InterPro" id="IPR040758">
    <property type="entry name" value="PrmC_N"/>
</dbReference>
<dbReference type="OrthoDB" id="9800643at2"/>
<feature type="domain" description="Release factor glutamine methyltransferase N-terminal" evidence="6">
    <location>
        <begin position="9"/>
        <end position="74"/>
    </location>
</feature>
<dbReference type="Gene3D" id="1.10.8.10">
    <property type="entry name" value="DNA helicase RuvA subunit, C-terminal domain"/>
    <property type="match status" value="1"/>
</dbReference>
<comment type="caution">
    <text evidence="7">The sequence shown here is derived from an EMBL/GenBank/DDBJ whole genome shotgun (WGS) entry which is preliminary data.</text>
</comment>
<feature type="binding site" evidence="4">
    <location>
        <position position="191"/>
    </location>
    <ligand>
        <name>S-adenosyl-L-methionine</name>
        <dbReference type="ChEBI" id="CHEBI:59789"/>
    </ligand>
</feature>
<dbReference type="InterPro" id="IPR002052">
    <property type="entry name" value="DNA_methylase_N6_adenine_CS"/>
</dbReference>
<dbReference type="Pfam" id="PF13847">
    <property type="entry name" value="Methyltransf_31"/>
    <property type="match status" value="1"/>
</dbReference>
<feature type="binding site" evidence="4">
    <location>
        <position position="173"/>
    </location>
    <ligand>
        <name>S-adenosyl-L-methionine</name>
        <dbReference type="ChEBI" id="CHEBI:59789"/>
    </ligand>
</feature>
<comment type="similarity">
    <text evidence="4">Belongs to the protein N5-glutamine methyltransferase family. PrmC subfamily.</text>
</comment>
<dbReference type="RefSeq" id="WP_070931694.1">
    <property type="nucleotide sequence ID" value="NZ_MIPT01000001.1"/>
</dbReference>
<name>A0A1S1H945_9SPHN</name>
<dbReference type="HAMAP" id="MF_02126">
    <property type="entry name" value="RF_methyltr_PrmC"/>
    <property type="match status" value="1"/>
</dbReference>
<proteinExistence type="inferred from homology"/>
<dbReference type="NCBIfam" id="TIGR03534">
    <property type="entry name" value="RF_mod_PrmC"/>
    <property type="match status" value="1"/>
</dbReference>
<evidence type="ECO:0000256" key="4">
    <source>
        <dbReference type="HAMAP-Rule" id="MF_02126"/>
    </source>
</evidence>
<evidence type="ECO:0000313" key="7">
    <source>
        <dbReference type="EMBL" id="OHT18166.1"/>
    </source>
</evidence>
<dbReference type="InterPro" id="IPR029063">
    <property type="entry name" value="SAM-dependent_MTases_sf"/>
</dbReference>
<organism evidence="7 8">
    <name type="scientific">Edaphosphingomonas haloaromaticamans</name>
    <dbReference type="NCBI Taxonomy" id="653954"/>
    <lineage>
        <taxon>Bacteria</taxon>
        <taxon>Pseudomonadati</taxon>
        <taxon>Pseudomonadota</taxon>
        <taxon>Alphaproteobacteria</taxon>
        <taxon>Sphingomonadales</taxon>
        <taxon>Rhizorhabdaceae</taxon>
        <taxon>Edaphosphingomonas</taxon>
    </lineage>
</organism>
<gene>
    <name evidence="4 7" type="primary">prmC</name>
    <name evidence="7" type="ORF">BHE75_00135</name>
</gene>
<dbReference type="GO" id="GO:0102559">
    <property type="term" value="F:peptide chain release factor N(5)-glutamine methyltransferase activity"/>
    <property type="evidence" value="ECO:0007669"/>
    <property type="project" value="UniProtKB-EC"/>
</dbReference>
<feature type="binding site" evidence="4">
    <location>
        <begin position="121"/>
        <end position="125"/>
    </location>
    <ligand>
        <name>S-adenosyl-L-methionine</name>
        <dbReference type="ChEBI" id="CHEBI:59789"/>
    </ligand>
</feature>
<dbReference type="EC" id="2.1.1.297" evidence="4"/>
<dbReference type="GO" id="GO:0032259">
    <property type="term" value="P:methylation"/>
    <property type="evidence" value="ECO:0007669"/>
    <property type="project" value="UniProtKB-KW"/>
</dbReference>